<dbReference type="RefSeq" id="WP_193781880.1">
    <property type="nucleotide sequence ID" value="NZ_JADDOJ010000092.1"/>
</dbReference>
<keyword evidence="5 10" id="KW-0566">Pantothenate biosynthesis</keyword>
<comment type="function">
    <text evidence="10">Catalyzes the NADPH-dependent reduction of ketopantoate into pantoic acid.</text>
</comment>
<dbReference type="InterPro" id="IPR008927">
    <property type="entry name" value="6-PGluconate_DH-like_C_sf"/>
</dbReference>
<dbReference type="Gene3D" id="1.10.1040.10">
    <property type="entry name" value="N-(1-d-carboxylethyl)-l-norvaline Dehydrogenase, domain 2"/>
    <property type="match status" value="1"/>
</dbReference>
<feature type="domain" description="Ketopantoate reductase N-terminal" evidence="11">
    <location>
        <begin position="3"/>
        <end position="142"/>
    </location>
</feature>
<dbReference type="SUPFAM" id="SSF48179">
    <property type="entry name" value="6-phosphogluconate dehydrogenase C-terminal domain-like"/>
    <property type="match status" value="1"/>
</dbReference>
<evidence type="ECO:0000256" key="4">
    <source>
        <dbReference type="ARBA" id="ARBA00019465"/>
    </source>
</evidence>
<evidence type="ECO:0000259" key="12">
    <source>
        <dbReference type="Pfam" id="PF08546"/>
    </source>
</evidence>
<dbReference type="InterPro" id="IPR003710">
    <property type="entry name" value="ApbA"/>
</dbReference>
<evidence type="ECO:0000256" key="9">
    <source>
        <dbReference type="ARBA" id="ARBA00048793"/>
    </source>
</evidence>
<comment type="similarity">
    <text evidence="2 10">Belongs to the ketopantoate reductase family.</text>
</comment>
<gene>
    <name evidence="13" type="ORF">IM725_17280</name>
</gene>
<reference evidence="13 14" key="1">
    <citation type="submission" date="2020-10" db="EMBL/GenBank/DDBJ databases">
        <title>Draft genome of Ramlibacter aquaticus LMG 30558.</title>
        <authorList>
            <person name="Props R."/>
        </authorList>
    </citation>
    <scope>NUCLEOTIDE SEQUENCE [LARGE SCALE GENOMIC DNA]</scope>
    <source>
        <strain evidence="13 14">LMG 30558</strain>
    </source>
</reference>
<evidence type="ECO:0000256" key="1">
    <source>
        <dbReference type="ARBA" id="ARBA00004994"/>
    </source>
</evidence>
<evidence type="ECO:0000256" key="2">
    <source>
        <dbReference type="ARBA" id="ARBA00007870"/>
    </source>
</evidence>
<evidence type="ECO:0000256" key="10">
    <source>
        <dbReference type="RuleBase" id="RU362068"/>
    </source>
</evidence>
<proteinExistence type="inferred from homology"/>
<keyword evidence="6 10" id="KW-0521">NADP</keyword>
<dbReference type="Pfam" id="PF02558">
    <property type="entry name" value="ApbA"/>
    <property type="match status" value="1"/>
</dbReference>
<dbReference type="Proteomes" id="UP000715965">
    <property type="component" value="Unassembled WGS sequence"/>
</dbReference>
<dbReference type="InterPro" id="IPR051402">
    <property type="entry name" value="KPR-Related"/>
</dbReference>
<dbReference type="EC" id="1.1.1.169" evidence="3 10"/>
<dbReference type="InterPro" id="IPR036291">
    <property type="entry name" value="NAD(P)-bd_dom_sf"/>
</dbReference>
<organism evidence="13 14">
    <name type="scientific">Ramlibacter aquaticus</name>
    <dbReference type="NCBI Taxonomy" id="2780094"/>
    <lineage>
        <taxon>Bacteria</taxon>
        <taxon>Pseudomonadati</taxon>
        <taxon>Pseudomonadota</taxon>
        <taxon>Betaproteobacteria</taxon>
        <taxon>Burkholderiales</taxon>
        <taxon>Comamonadaceae</taxon>
        <taxon>Ramlibacter</taxon>
    </lineage>
</organism>
<comment type="caution">
    <text evidence="13">The sequence shown here is derived from an EMBL/GenBank/DDBJ whole genome shotgun (WGS) entry which is preliminary data.</text>
</comment>
<keyword evidence="14" id="KW-1185">Reference proteome</keyword>
<dbReference type="PANTHER" id="PTHR21708:SF26">
    <property type="entry name" value="2-DEHYDROPANTOATE 2-REDUCTASE"/>
    <property type="match status" value="1"/>
</dbReference>
<dbReference type="InterPro" id="IPR013332">
    <property type="entry name" value="KPR_N"/>
</dbReference>
<accession>A0ABR9SIZ9</accession>
<dbReference type="InterPro" id="IPR013328">
    <property type="entry name" value="6PGD_dom2"/>
</dbReference>
<sequence>MRIAIMGSGGVGAYVGARLQAAGEEVGFIARGAHLAALRESGLRLETPEEPLHLPQVTATDDPAALAPADVVLFCVKLWDTADAARQLRGLVGPETRVITLQNGIDSVDMVTEALGGVGRVLGGCIYVSAVIDRPGVIRSPGGFHRIVVDAAGGDPVVAAFVQACGRARALECEATDDIAAALWQKFIGLAGVSSTTSLMRAPMGRILSHPESAAFQRQLFEEGIALARASGVHIADGMADTMMGMVAKMPPSFRSSMSEDLERGKPLELPWLAGRMHRLGLAHGVPTPAYSAAYRGLVVHERGAAAG</sequence>
<evidence type="ECO:0000256" key="6">
    <source>
        <dbReference type="ARBA" id="ARBA00022857"/>
    </source>
</evidence>
<evidence type="ECO:0000313" key="14">
    <source>
        <dbReference type="Proteomes" id="UP000715965"/>
    </source>
</evidence>
<feature type="domain" description="Ketopantoate reductase C-terminal" evidence="12">
    <location>
        <begin position="178"/>
        <end position="296"/>
    </location>
</feature>
<evidence type="ECO:0000256" key="5">
    <source>
        <dbReference type="ARBA" id="ARBA00022655"/>
    </source>
</evidence>
<evidence type="ECO:0000256" key="7">
    <source>
        <dbReference type="ARBA" id="ARBA00023002"/>
    </source>
</evidence>
<dbReference type="EMBL" id="JADDOJ010000092">
    <property type="protein sequence ID" value="MBE7942325.1"/>
    <property type="molecule type" value="Genomic_DNA"/>
</dbReference>
<evidence type="ECO:0000256" key="8">
    <source>
        <dbReference type="ARBA" id="ARBA00032024"/>
    </source>
</evidence>
<evidence type="ECO:0000256" key="3">
    <source>
        <dbReference type="ARBA" id="ARBA00013014"/>
    </source>
</evidence>
<dbReference type="Gene3D" id="3.40.50.720">
    <property type="entry name" value="NAD(P)-binding Rossmann-like Domain"/>
    <property type="match status" value="1"/>
</dbReference>
<dbReference type="SUPFAM" id="SSF51735">
    <property type="entry name" value="NAD(P)-binding Rossmann-fold domains"/>
    <property type="match status" value="1"/>
</dbReference>
<dbReference type="NCBIfam" id="TIGR00745">
    <property type="entry name" value="apbA_panE"/>
    <property type="match status" value="1"/>
</dbReference>
<evidence type="ECO:0000259" key="11">
    <source>
        <dbReference type="Pfam" id="PF02558"/>
    </source>
</evidence>
<evidence type="ECO:0000313" key="13">
    <source>
        <dbReference type="EMBL" id="MBE7942325.1"/>
    </source>
</evidence>
<keyword evidence="7 10" id="KW-0560">Oxidoreductase</keyword>
<dbReference type="PANTHER" id="PTHR21708">
    <property type="entry name" value="PROBABLE 2-DEHYDROPANTOATE 2-REDUCTASE"/>
    <property type="match status" value="1"/>
</dbReference>
<dbReference type="InterPro" id="IPR013752">
    <property type="entry name" value="KPA_reductase"/>
</dbReference>
<comment type="catalytic activity">
    <reaction evidence="9 10">
        <text>(R)-pantoate + NADP(+) = 2-dehydropantoate + NADPH + H(+)</text>
        <dbReference type="Rhea" id="RHEA:16233"/>
        <dbReference type="ChEBI" id="CHEBI:11561"/>
        <dbReference type="ChEBI" id="CHEBI:15378"/>
        <dbReference type="ChEBI" id="CHEBI:15980"/>
        <dbReference type="ChEBI" id="CHEBI:57783"/>
        <dbReference type="ChEBI" id="CHEBI:58349"/>
        <dbReference type="EC" id="1.1.1.169"/>
    </reaction>
</comment>
<name>A0ABR9SIZ9_9BURK</name>
<dbReference type="Pfam" id="PF08546">
    <property type="entry name" value="ApbA_C"/>
    <property type="match status" value="1"/>
</dbReference>
<protein>
    <recommendedName>
        <fullName evidence="4 10">2-dehydropantoate 2-reductase</fullName>
        <ecNumber evidence="3 10">1.1.1.169</ecNumber>
    </recommendedName>
    <alternativeName>
        <fullName evidence="8 10">Ketopantoate reductase</fullName>
    </alternativeName>
</protein>
<comment type="pathway">
    <text evidence="1 10">Cofactor biosynthesis; (R)-pantothenate biosynthesis; (R)-pantoate from 3-methyl-2-oxobutanoate: step 2/2.</text>
</comment>